<accession>A0ABW2BT16</accession>
<sequence>MPSINTLRTVTVRYQSEGADKVRSDADAVAAAQTRMGAAAEAASVTTETASRRTLSAAGSFDRLRASVDAQFRAQQQMERALNLANRAFQQGATDASTYERTLSL</sequence>
<dbReference type="EMBL" id="JBHSWN010000003">
    <property type="protein sequence ID" value="MFC6792942.1"/>
    <property type="molecule type" value="Genomic_DNA"/>
</dbReference>
<dbReference type="RefSeq" id="WP_378975796.1">
    <property type="nucleotide sequence ID" value="NZ_JBHSWN010000003.1"/>
</dbReference>
<reference evidence="2" key="1">
    <citation type="journal article" date="2019" name="Int. J. Syst. Evol. Microbiol.">
        <title>The Global Catalogue of Microorganisms (GCM) 10K type strain sequencing project: providing services to taxonomists for standard genome sequencing and annotation.</title>
        <authorList>
            <consortium name="The Broad Institute Genomics Platform"/>
            <consortium name="The Broad Institute Genome Sequencing Center for Infectious Disease"/>
            <person name="Wu L."/>
            <person name="Ma J."/>
        </authorList>
    </citation>
    <scope>NUCLEOTIDE SEQUENCE [LARGE SCALE GENOMIC DNA]</scope>
    <source>
        <strain evidence="2">CCUG 48316</strain>
    </source>
</reference>
<organism evidence="1 2">
    <name type="scientific">Methylobacterium komagatae</name>
    <dbReference type="NCBI Taxonomy" id="374425"/>
    <lineage>
        <taxon>Bacteria</taxon>
        <taxon>Pseudomonadati</taxon>
        <taxon>Pseudomonadota</taxon>
        <taxon>Alphaproteobacteria</taxon>
        <taxon>Hyphomicrobiales</taxon>
        <taxon>Methylobacteriaceae</taxon>
        <taxon>Methylobacterium</taxon>
    </lineage>
</organism>
<dbReference type="Proteomes" id="UP001596292">
    <property type="component" value="Unassembled WGS sequence"/>
</dbReference>
<evidence type="ECO:0000313" key="1">
    <source>
        <dbReference type="EMBL" id="MFC6792942.1"/>
    </source>
</evidence>
<evidence type="ECO:0000313" key="2">
    <source>
        <dbReference type="Proteomes" id="UP001596292"/>
    </source>
</evidence>
<feature type="non-terminal residue" evidence="1">
    <location>
        <position position="105"/>
    </location>
</feature>
<gene>
    <name evidence="1" type="ORF">ACFQE0_27330</name>
</gene>
<proteinExistence type="predicted"/>
<protein>
    <submittedName>
        <fullName evidence="1">Uncharacterized protein</fullName>
    </submittedName>
</protein>
<name>A0ABW2BT16_9HYPH</name>
<keyword evidence="2" id="KW-1185">Reference proteome</keyword>
<comment type="caution">
    <text evidence="1">The sequence shown here is derived from an EMBL/GenBank/DDBJ whole genome shotgun (WGS) entry which is preliminary data.</text>
</comment>